<dbReference type="PRINTS" id="PR00718">
    <property type="entry name" value="PHPHLIPASED"/>
</dbReference>
<dbReference type="PROSITE" id="PS51470">
    <property type="entry name" value="FG_GAP"/>
    <property type="match status" value="3"/>
</dbReference>
<dbReference type="VEuPathDB" id="FungiDB:FUN_010362"/>
<dbReference type="GO" id="GO:0031012">
    <property type="term" value="C:extracellular matrix"/>
    <property type="evidence" value="ECO:0007669"/>
    <property type="project" value="TreeGrafter"/>
</dbReference>
<dbReference type="InterPro" id="IPR001028">
    <property type="entry name" value="Gprt_PLipase_D"/>
</dbReference>
<gene>
    <name evidence="15" type="ORF">RhiirA4_539243</name>
</gene>
<dbReference type="Pfam" id="PF01839">
    <property type="entry name" value="FG-GAP"/>
    <property type="match status" value="2"/>
</dbReference>
<dbReference type="Pfam" id="PF00882">
    <property type="entry name" value="Zn_dep_PLPC"/>
    <property type="match status" value="1"/>
</dbReference>
<sequence length="923" mass="105490">MQMGLKKEYFLFLFLSLTSIVHGCGMSVHIEVTKRAMYTFYNTKSKYNKYAEYIHNSPEFVQAGSFFPDWGFKCMGNDEVSEEAHWPPFMRVGAEYMREKYNNATLEHDHVAQGTIAFIFAIVSHGVADVTWHSIKMNSGFIRAMADLNFMNDFREAHDVADTGGEFTLSHMSDLDYLVDKWSFPIDDLVEIYRRMNRTVDGKQIIGCARRAFAAAQANKRFGKHFFSVYGEKSPFLIEQSELYHKGGFNNMAADVADCWHELVKWFEFGSTNNIELCNTFRMVSGTLPKNRYQPSSNDLVNLLYKYSVEILKTIGYNIRYHEKNGIGTFEIHRELLRDPITNEPFIELQDDSSEEEESVKVEKYGFDQIFQDVPTNYEQIPLSSNKDSYNLLSSNMINETPFNKKCNLVPDNPITLNIPYSYAQFGHDMVLGDFNGDGIQDLAISAPFYSNIQEIPQTGAIFIINGKKSSSFKIPESTNILDIADKIIYAYNLHDENNNDPQSRFGWSMSVVDLNKDGIDDLAVSAPSFGAKKYIYSGKVYVYFGKKNEGLKENKADLEIYSEQDVLESDWQIEALGQYLSSGDVDGDGFDDLLIGCPYCGIYGKSRTFRLLHTGGVFAFLSSSNHKGNVTIFDYDWSIISPGDQQYEWFGYSINYFKLESMQNPIIIVGAPGYDDHLKAQMSGRIYGFEIIDKNPVKVFDLSGIEKFQEFGSSIITGDFHENGKKLLLVASKSETHEKKFPFYNKDWQAGAIRLIDMQYLKENKRLSDHDMILGKGLLALLHGSESFSHLGSSLLWDDDEKSFWSSEPFTYWESGQILKYSVRSLFDSSQAVSQESIVSDECLVGRERQARFGHKIIKFDFDGDGKKDLVVSSEHSNHAARFHLNLMLKIHFTQTEDNILIYPRVLIYKVIFIEIGQLQRH</sequence>
<dbReference type="VEuPathDB" id="FungiDB:RhiirFUN_015716"/>
<protein>
    <recommendedName>
        <fullName evidence="4">Phosphatidylinositol-glycan-specific phospholipase D</fullName>
        <ecNumber evidence="3">3.1.4.50</ecNumber>
    </recommendedName>
    <alternativeName>
        <fullName evidence="10">Glycosyl-phosphatidylinositol-specific phospholipase D</fullName>
    </alternativeName>
</protein>
<keyword evidence="9" id="KW-0325">Glycoprotein</keyword>
<feature type="repeat" description="FG-GAP" evidence="12">
    <location>
        <begin position="637"/>
        <end position="699"/>
    </location>
</feature>
<reference evidence="15 16" key="1">
    <citation type="submission" date="2015-10" db="EMBL/GenBank/DDBJ databases">
        <title>Genome analyses suggest a sexual origin of heterokaryosis in a supposedly ancient asexual fungus.</title>
        <authorList>
            <person name="Ropars J."/>
            <person name="Sedzielewska K."/>
            <person name="Noel J."/>
            <person name="Charron P."/>
            <person name="Farinelli L."/>
            <person name="Marton T."/>
            <person name="Kruger M."/>
            <person name="Pelin A."/>
            <person name="Brachmann A."/>
            <person name="Corradi N."/>
        </authorList>
    </citation>
    <scope>NUCLEOTIDE SEQUENCE [LARGE SCALE GENOMIC DNA]</scope>
    <source>
        <strain evidence="15 16">A4</strain>
    </source>
</reference>
<dbReference type="EMBL" id="LLXI01000125">
    <property type="protein sequence ID" value="PKY40965.1"/>
    <property type="molecule type" value="Genomic_DNA"/>
</dbReference>
<dbReference type="EC" id="3.1.4.50" evidence="3"/>
<keyword evidence="7" id="KW-0677">Repeat</keyword>
<comment type="caution">
    <text evidence="15">The sequence shown here is derived from an EMBL/GenBank/DDBJ whole genome shotgun (WGS) entry which is preliminary data.</text>
</comment>
<evidence type="ECO:0000313" key="15">
    <source>
        <dbReference type="EMBL" id="PKY40965.1"/>
    </source>
</evidence>
<feature type="repeat" description="FG-GAP" evidence="12">
    <location>
        <begin position="413"/>
        <end position="474"/>
    </location>
</feature>
<keyword evidence="6 13" id="KW-0732">Signal</keyword>
<keyword evidence="8" id="KW-0378">Hydrolase</keyword>
<dbReference type="GO" id="GO:0005615">
    <property type="term" value="C:extracellular space"/>
    <property type="evidence" value="ECO:0007669"/>
    <property type="project" value="TreeGrafter"/>
</dbReference>
<evidence type="ECO:0000256" key="5">
    <source>
        <dbReference type="ARBA" id="ARBA00022525"/>
    </source>
</evidence>
<evidence type="ECO:0000256" key="11">
    <source>
        <dbReference type="ARBA" id="ARBA00093237"/>
    </source>
</evidence>
<proteinExistence type="inferred from homology"/>
<name>A0A2I1G2V3_9GLOM</name>
<evidence type="ECO:0000256" key="4">
    <source>
        <dbReference type="ARBA" id="ARBA00015988"/>
    </source>
</evidence>
<comment type="catalytic activity">
    <reaction evidence="11">
        <text>a 6-(alpha-D-glucosaminyl)-1-(1,2-diacyl-sn-glycero-3-phospho)-1D-myo-inositol + H2O = 6-(alpha-D-glucosaminyl)-1D-myo-inositol + a 1,2-diacyl-sn-glycero-3-phosphate + H(+)</text>
        <dbReference type="Rhea" id="RHEA:10832"/>
        <dbReference type="ChEBI" id="CHEBI:15377"/>
        <dbReference type="ChEBI" id="CHEBI:15378"/>
        <dbReference type="ChEBI" id="CHEBI:57997"/>
        <dbReference type="ChEBI" id="CHEBI:58608"/>
        <dbReference type="ChEBI" id="CHEBI:58700"/>
        <dbReference type="EC" id="3.1.4.50"/>
    </reaction>
</comment>
<feature type="signal peptide" evidence="13">
    <location>
        <begin position="1"/>
        <end position="23"/>
    </location>
</feature>
<evidence type="ECO:0000256" key="12">
    <source>
        <dbReference type="PROSITE-ProRule" id="PRU00803"/>
    </source>
</evidence>
<dbReference type="Proteomes" id="UP000234323">
    <property type="component" value="Unassembled WGS sequence"/>
</dbReference>
<comment type="similarity">
    <text evidence="2">Belongs to the GPLD1 family.</text>
</comment>
<dbReference type="VEuPathDB" id="FungiDB:RhiirA1_451085"/>
<evidence type="ECO:0000256" key="7">
    <source>
        <dbReference type="ARBA" id="ARBA00022737"/>
    </source>
</evidence>
<evidence type="ECO:0000256" key="10">
    <source>
        <dbReference type="ARBA" id="ARBA00029753"/>
    </source>
</evidence>
<feature type="domain" description="Phospholipase C/D" evidence="14">
    <location>
        <begin position="28"/>
        <end position="181"/>
    </location>
</feature>
<dbReference type="PANTHER" id="PTHR23221:SF7">
    <property type="entry name" value="PHOSPHATIDYLINOSITOL-GLYCAN-SPECIFIC PHOSPHOLIPASE D"/>
    <property type="match status" value="1"/>
</dbReference>
<dbReference type="PANTHER" id="PTHR23221">
    <property type="entry name" value="GLYCOSYLPHOSPHATIDYLINOSITOL PHOSPHOLIPASE D"/>
    <property type="match status" value="1"/>
</dbReference>
<dbReference type="Gene3D" id="2.130.10.130">
    <property type="entry name" value="Integrin alpha, N-terminal"/>
    <property type="match status" value="3"/>
</dbReference>
<evidence type="ECO:0000256" key="2">
    <source>
        <dbReference type="ARBA" id="ARBA00008652"/>
    </source>
</evidence>
<dbReference type="GO" id="GO:0004621">
    <property type="term" value="F:glycosylphosphatidylinositol phospholipase D activity"/>
    <property type="evidence" value="ECO:0007669"/>
    <property type="project" value="UniProtKB-EC"/>
</dbReference>
<evidence type="ECO:0000256" key="13">
    <source>
        <dbReference type="SAM" id="SignalP"/>
    </source>
</evidence>
<keyword evidence="16" id="KW-1185">Reference proteome</keyword>
<evidence type="ECO:0000256" key="3">
    <source>
        <dbReference type="ARBA" id="ARBA00012284"/>
    </source>
</evidence>
<evidence type="ECO:0000256" key="1">
    <source>
        <dbReference type="ARBA" id="ARBA00004613"/>
    </source>
</evidence>
<dbReference type="InterPro" id="IPR029002">
    <property type="entry name" value="PLPC/GPLD1"/>
</dbReference>
<evidence type="ECO:0000313" key="16">
    <source>
        <dbReference type="Proteomes" id="UP000234323"/>
    </source>
</evidence>
<accession>A0A2I1G2V3</accession>
<feature type="chain" id="PRO_5014157199" description="Phosphatidylinositol-glycan-specific phospholipase D" evidence="13">
    <location>
        <begin position="24"/>
        <end position="923"/>
    </location>
</feature>
<feature type="repeat" description="FG-GAP" evidence="12">
    <location>
        <begin position="493"/>
        <end position="553"/>
    </location>
</feature>
<dbReference type="InterPro" id="IPR028994">
    <property type="entry name" value="Integrin_alpha_N"/>
</dbReference>
<evidence type="ECO:0000256" key="8">
    <source>
        <dbReference type="ARBA" id="ARBA00022801"/>
    </source>
</evidence>
<keyword evidence="5" id="KW-0964">Secreted</keyword>
<dbReference type="SUPFAM" id="SSF69318">
    <property type="entry name" value="Integrin alpha N-terminal domain"/>
    <property type="match status" value="2"/>
</dbReference>
<organism evidence="15 16">
    <name type="scientific">Rhizophagus irregularis</name>
    <dbReference type="NCBI Taxonomy" id="588596"/>
    <lineage>
        <taxon>Eukaryota</taxon>
        <taxon>Fungi</taxon>
        <taxon>Fungi incertae sedis</taxon>
        <taxon>Mucoromycota</taxon>
        <taxon>Glomeromycotina</taxon>
        <taxon>Glomeromycetes</taxon>
        <taxon>Glomerales</taxon>
        <taxon>Glomeraceae</taxon>
        <taxon>Rhizophagus</taxon>
    </lineage>
</organism>
<comment type="subcellular location">
    <subcellularLocation>
        <location evidence="1">Secreted</location>
    </subcellularLocation>
</comment>
<dbReference type="InterPro" id="IPR013519">
    <property type="entry name" value="Int_alpha_beta-p"/>
</dbReference>
<evidence type="ECO:0000256" key="6">
    <source>
        <dbReference type="ARBA" id="ARBA00022729"/>
    </source>
</evidence>
<evidence type="ECO:0000256" key="9">
    <source>
        <dbReference type="ARBA" id="ARBA00023180"/>
    </source>
</evidence>
<dbReference type="InterPro" id="IPR013517">
    <property type="entry name" value="FG-GAP"/>
</dbReference>
<evidence type="ECO:0000259" key="14">
    <source>
        <dbReference type="Pfam" id="PF00882"/>
    </source>
</evidence>
<dbReference type="AlphaFoldDB" id="A0A2I1G2V3"/>
<dbReference type="SMART" id="SM00191">
    <property type="entry name" value="Int_alpha"/>
    <property type="match status" value="4"/>
</dbReference>